<evidence type="ECO:0000256" key="5">
    <source>
        <dbReference type="ARBA" id="ARBA00022679"/>
    </source>
</evidence>
<reference evidence="9 10" key="1">
    <citation type="journal article" date="2019" name="Nat. Microbiol.">
        <title>Mediterranean grassland soil C-N compound turnover is dependent on rainfall and depth, and is mediated by genomically divergent microorganisms.</title>
        <authorList>
            <person name="Diamond S."/>
            <person name="Andeer P.F."/>
            <person name="Li Z."/>
            <person name="Crits-Christoph A."/>
            <person name="Burstein D."/>
            <person name="Anantharaman K."/>
            <person name="Lane K.R."/>
            <person name="Thomas B.C."/>
            <person name="Pan C."/>
            <person name="Northen T.R."/>
            <person name="Banfield J.F."/>
        </authorList>
    </citation>
    <scope>NUCLEOTIDE SEQUENCE [LARGE SCALE GENOMIC DNA]</scope>
    <source>
        <strain evidence="9">WS_4</strain>
    </source>
</reference>
<name>A0A538SNJ4_UNCEI</name>
<evidence type="ECO:0000256" key="3">
    <source>
        <dbReference type="ARBA" id="ARBA00022490"/>
    </source>
</evidence>
<dbReference type="InterPro" id="IPR036667">
    <property type="entry name" value="PTS_IIB_sorbose-sp_sf"/>
</dbReference>
<dbReference type="EMBL" id="VBOU01000092">
    <property type="protein sequence ID" value="TMQ52936.1"/>
    <property type="molecule type" value="Genomic_DNA"/>
</dbReference>
<gene>
    <name evidence="9" type="ORF">E6K74_10910</name>
</gene>
<dbReference type="GO" id="GO:0016301">
    <property type="term" value="F:kinase activity"/>
    <property type="evidence" value="ECO:0007669"/>
    <property type="project" value="UniProtKB-KW"/>
</dbReference>
<protein>
    <submittedName>
        <fullName evidence="9">PTS sugar transporter subunit IIB</fullName>
    </submittedName>
</protein>
<comment type="caution">
    <text evidence="9">The sequence shown here is derived from an EMBL/GenBank/DDBJ whole genome shotgun (WGS) entry which is preliminary data.</text>
</comment>
<dbReference type="GO" id="GO:0008982">
    <property type="term" value="F:protein-N(PI)-phosphohistidine-sugar phosphotransferase activity"/>
    <property type="evidence" value="ECO:0007669"/>
    <property type="project" value="InterPro"/>
</dbReference>
<dbReference type="Pfam" id="PF03830">
    <property type="entry name" value="PTSIIB_sorb"/>
    <property type="match status" value="1"/>
</dbReference>
<evidence type="ECO:0000313" key="9">
    <source>
        <dbReference type="EMBL" id="TMQ52936.1"/>
    </source>
</evidence>
<dbReference type="GO" id="GO:0005737">
    <property type="term" value="C:cytoplasm"/>
    <property type="evidence" value="ECO:0007669"/>
    <property type="project" value="UniProtKB-SubCell"/>
</dbReference>
<keyword evidence="3" id="KW-0963">Cytoplasm</keyword>
<dbReference type="Proteomes" id="UP000319829">
    <property type="component" value="Unassembled WGS sequence"/>
</dbReference>
<dbReference type="PROSITE" id="PS51101">
    <property type="entry name" value="PTS_EIIB_TYPE_4"/>
    <property type="match status" value="1"/>
</dbReference>
<evidence type="ECO:0000256" key="2">
    <source>
        <dbReference type="ARBA" id="ARBA00022448"/>
    </source>
</evidence>
<evidence type="ECO:0000256" key="4">
    <source>
        <dbReference type="ARBA" id="ARBA00022597"/>
    </source>
</evidence>
<keyword evidence="4 9" id="KW-0762">Sugar transport</keyword>
<evidence type="ECO:0000256" key="6">
    <source>
        <dbReference type="ARBA" id="ARBA00022683"/>
    </source>
</evidence>
<keyword evidence="5" id="KW-0808">Transferase</keyword>
<dbReference type="SUPFAM" id="SSF52728">
    <property type="entry name" value="PTS IIb component"/>
    <property type="match status" value="1"/>
</dbReference>
<comment type="subcellular location">
    <subcellularLocation>
        <location evidence="1">Cytoplasm</location>
    </subcellularLocation>
</comment>
<feature type="domain" description="PTS EIIB type-4" evidence="8">
    <location>
        <begin position="25"/>
        <end position="187"/>
    </location>
</feature>
<organism evidence="9 10">
    <name type="scientific">Eiseniibacteriota bacterium</name>
    <dbReference type="NCBI Taxonomy" id="2212470"/>
    <lineage>
        <taxon>Bacteria</taxon>
        <taxon>Candidatus Eiseniibacteriota</taxon>
    </lineage>
</organism>
<dbReference type="Gene3D" id="3.40.35.10">
    <property type="entry name" value="Phosphotransferase system, sorbose subfamily IIB component"/>
    <property type="match status" value="1"/>
</dbReference>
<keyword evidence="6" id="KW-0598">Phosphotransferase system</keyword>
<evidence type="ECO:0000256" key="7">
    <source>
        <dbReference type="ARBA" id="ARBA00022777"/>
    </source>
</evidence>
<dbReference type="InterPro" id="IPR004720">
    <property type="entry name" value="PTS_IIB_sorbose-sp"/>
</dbReference>
<keyword evidence="7" id="KW-0418">Kinase</keyword>
<evidence type="ECO:0000313" key="10">
    <source>
        <dbReference type="Proteomes" id="UP000319829"/>
    </source>
</evidence>
<dbReference type="GO" id="GO:0009401">
    <property type="term" value="P:phosphoenolpyruvate-dependent sugar phosphotransferase system"/>
    <property type="evidence" value="ECO:0007669"/>
    <property type="project" value="UniProtKB-KW"/>
</dbReference>
<sequence>MATRFPWTSFCRAWKPRGKPASPYSSVPLLLARIDDRLIHGQVVHGWGGPLRPTWIGIVSDPLRADPRRADLYLFAAPEGARAAALSVSEALLPSTLATIEAERSFLLFPGPEEPLRLKQGGFPLVEVNVGGLHHAEGKVEVLPYIHVSSAEREALLALERLGVRLTAQDLPTNPARNLAPLLGGAA</sequence>
<proteinExistence type="predicted"/>
<accession>A0A538SNJ4</accession>
<keyword evidence="2" id="KW-0813">Transport</keyword>
<dbReference type="AlphaFoldDB" id="A0A538SNJ4"/>
<evidence type="ECO:0000256" key="1">
    <source>
        <dbReference type="ARBA" id="ARBA00004496"/>
    </source>
</evidence>
<evidence type="ECO:0000259" key="8">
    <source>
        <dbReference type="PROSITE" id="PS51101"/>
    </source>
</evidence>